<protein>
    <recommendedName>
        <fullName evidence="2">Fibrobacter succinogenes major paralogous domain-containing protein</fullName>
    </recommendedName>
</protein>
<evidence type="ECO:0000259" key="2">
    <source>
        <dbReference type="Pfam" id="PF09603"/>
    </source>
</evidence>
<name>A0ABN1JYX6_9FLAO</name>
<dbReference type="InterPro" id="IPR011871">
    <property type="entry name" value="Fib_succ_major"/>
</dbReference>
<dbReference type="EMBL" id="BAAAGF010000005">
    <property type="protein sequence ID" value="GAA0749781.1"/>
    <property type="molecule type" value="Genomic_DNA"/>
</dbReference>
<feature type="chain" id="PRO_5046452492" description="Fibrobacter succinogenes major paralogous domain-containing protein" evidence="1">
    <location>
        <begin position="27"/>
        <end position="264"/>
    </location>
</feature>
<keyword evidence="1" id="KW-0732">Signal</keyword>
<gene>
    <name evidence="3" type="ORF">GCM10009431_29790</name>
</gene>
<keyword evidence="4" id="KW-1185">Reference proteome</keyword>
<reference evidence="3 4" key="1">
    <citation type="journal article" date="2019" name="Int. J. Syst. Evol. Microbiol.">
        <title>The Global Catalogue of Microorganisms (GCM) 10K type strain sequencing project: providing services to taxonomists for standard genome sequencing and annotation.</title>
        <authorList>
            <consortium name="The Broad Institute Genomics Platform"/>
            <consortium name="The Broad Institute Genome Sequencing Center for Infectious Disease"/>
            <person name="Wu L."/>
            <person name="Ma J."/>
        </authorList>
    </citation>
    <scope>NUCLEOTIDE SEQUENCE [LARGE SCALE GENOMIC DNA]</scope>
    <source>
        <strain evidence="3 4">JCM 15976</strain>
    </source>
</reference>
<evidence type="ECO:0000313" key="3">
    <source>
        <dbReference type="EMBL" id="GAA0749781.1"/>
    </source>
</evidence>
<evidence type="ECO:0000313" key="4">
    <source>
        <dbReference type="Proteomes" id="UP001500736"/>
    </source>
</evidence>
<dbReference type="NCBIfam" id="TIGR02145">
    <property type="entry name" value="Fib_succ_major"/>
    <property type="match status" value="1"/>
</dbReference>
<organism evidence="3 4">
    <name type="scientific">Gaetbulibacter jejuensis</name>
    <dbReference type="NCBI Taxonomy" id="584607"/>
    <lineage>
        <taxon>Bacteria</taxon>
        <taxon>Pseudomonadati</taxon>
        <taxon>Bacteroidota</taxon>
        <taxon>Flavobacteriia</taxon>
        <taxon>Flavobacteriales</taxon>
        <taxon>Flavobacteriaceae</taxon>
        <taxon>Gaetbulibacter</taxon>
    </lineage>
</organism>
<sequence>MNQKMNNQIKSIFLLIVVFLATSCSNDDDNNPCANSTLAVTATAEEFTIIATATGGVAPYEYSIDGTTFQTSDTFEDVESGDYTITVRDANNCTSATSVSEAHLNSLLDERNGQRYKIVKIGDQIWLGENFNFDTNTATSTSSWCYDEESANCETYGKLYTWEAASQLPPEGWGLPTQEHWQTLFSEVENSTAELVNGEFQSLLGGARTVEGNFIFKGTYGYFWTSTPAAEGYHYFRFNETEGNGGVVVSDVGVSVRLIKLQTP</sequence>
<evidence type="ECO:0000256" key="1">
    <source>
        <dbReference type="SAM" id="SignalP"/>
    </source>
</evidence>
<feature type="domain" description="Fibrobacter succinogenes major paralogous" evidence="2">
    <location>
        <begin position="119"/>
        <end position="199"/>
    </location>
</feature>
<accession>A0ABN1JYX6</accession>
<dbReference type="Pfam" id="PF09603">
    <property type="entry name" value="Fib_succ_major"/>
    <property type="match status" value="1"/>
</dbReference>
<dbReference type="Proteomes" id="UP001500736">
    <property type="component" value="Unassembled WGS sequence"/>
</dbReference>
<comment type="caution">
    <text evidence="3">The sequence shown here is derived from an EMBL/GenBank/DDBJ whole genome shotgun (WGS) entry which is preliminary data.</text>
</comment>
<dbReference type="PROSITE" id="PS51257">
    <property type="entry name" value="PROKAR_LIPOPROTEIN"/>
    <property type="match status" value="1"/>
</dbReference>
<proteinExistence type="predicted"/>
<feature type="signal peptide" evidence="1">
    <location>
        <begin position="1"/>
        <end position="26"/>
    </location>
</feature>